<dbReference type="RefSeq" id="WP_160797355.1">
    <property type="nucleotide sequence ID" value="NZ_CANMWR010000031.1"/>
</dbReference>
<dbReference type="Pfam" id="PF03703">
    <property type="entry name" value="bPH_2"/>
    <property type="match status" value="2"/>
</dbReference>
<dbReference type="PANTHER" id="PTHR34473:SF2">
    <property type="entry name" value="UPF0699 TRANSMEMBRANE PROTEIN YDBT"/>
    <property type="match status" value="1"/>
</dbReference>
<protein>
    <submittedName>
        <fullName evidence="3">PH domain-containing protein</fullName>
    </submittedName>
</protein>
<name>A0A6L7HZV9_9GAMM</name>
<dbReference type="AlphaFoldDB" id="A0A6L7HZV9"/>
<dbReference type="PIRSF" id="PIRSF026631">
    <property type="entry name" value="UCP026631"/>
    <property type="match status" value="1"/>
</dbReference>
<dbReference type="EMBL" id="WRPA01000013">
    <property type="protein sequence ID" value="MXR69852.1"/>
    <property type="molecule type" value="Genomic_DNA"/>
</dbReference>
<evidence type="ECO:0000313" key="4">
    <source>
        <dbReference type="Proteomes" id="UP000474778"/>
    </source>
</evidence>
<keyword evidence="4" id="KW-1185">Reference proteome</keyword>
<sequence length="522" mass="58095">MSARFAQWASLSPWSIISFSVGSLRQLLTNGYALIPLVYTGWQQGFNSPWLLLVAAGLVLATLSYASLQWAKYRYRLQDAKLGIRQGLVFKRAQEIPLNKIQNVRLEQPLYFRPLGLYSLVVETAGSKQDEAVLAAVNYRQAMLLKKHLFASQYLQTSPEAMPADGESTAHVNEPLQAGVAATTASVQTWRQSEGLVVAKDLKALLIFGLYHNNLVWLSIISGSIIGQVDWESLGQTSLVQGVWHWYQANVATGLVYQILAALAALALLALLLSLISIASAVLKYYPYRLSLRQGTLHRTGGILAKQQDALRLHRVQLVRFEQPAIGRLIGRWTVHFEQVKGNEVEQLSKRHLLIPSMTQTEIPQALDRLDGLATKANALPDRYQGIDSGWLWRRAIPLALLPVVMTLLLGLTPFTELLFGFTLVALIGLYLNYRQWGYHLAGDDCWIHTGVLGQTWQLVPLSKTQDVCISQTPGQRRKSLASLHLGLASGPLVIPYIPLEEARLIAETALNLTREDPTNWI</sequence>
<accession>A0A6L7HZV9</accession>
<comment type="caution">
    <text evidence="3">The sequence shown here is derived from an EMBL/GenBank/DDBJ whole genome shotgun (WGS) entry which is preliminary data.</text>
</comment>
<proteinExistence type="predicted"/>
<feature type="transmembrane region" description="Helical" evidence="1">
    <location>
        <begin position="204"/>
        <end position="226"/>
    </location>
</feature>
<organism evidence="3 4">
    <name type="scientific">Shewanella insulae</name>
    <dbReference type="NCBI Taxonomy" id="2681496"/>
    <lineage>
        <taxon>Bacteria</taxon>
        <taxon>Pseudomonadati</taxon>
        <taxon>Pseudomonadota</taxon>
        <taxon>Gammaproteobacteria</taxon>
        <taxon>Alteromonadales</taxon>
        <taxon>Shewanellaceae</taxon>
        <taxon>Shewanella</taxon>
    </lineage>
</organism>
<dbReference type="InterPro" id="IPR005182">
    <property type="entry name" value="YdbS-like_PH"/>
</dbReference>
<feature type="transmembrane region" description="Helical" evidence="1">
    <location>
        <begin position="418"/>
        <end position="434"/>
    </location>
</feature>
<evidence type="ECO:0000313" key="3">
    <source>
        <dbReference type="EMBL" id="MXR69852.1"/>
    </source>
</evidence>
<dbReference type="PANTHER" id="PTHR34473">
    <property type="entry name" value="UPF0699 TRANSMEMBRANE PROTEIN YDBS"/>
    <property type="match status" value="1"/>
</dbReference>
<evidence type="ECO:0000256" key="1">
    <source>
        <dbReference type="SAM" id="Phobius"/>
    </source>
</evidence>
<dbReference type="Proteomes" id="UP000474778">
    <property type="component" value="Unassembled WGS sequence"/>
</dbReference>
<feature type="transmembrane region" description="Helical" evidence="1">
    <location>
        <begin position="392"/>
        <end position="412"/>
    </location>
</feature>
<keyword evidence="1" id="KW-1133">Transmembrane helix</keyword>
<gene>
    <name evidence="3" type="ORF">GNT65_14410</name>
</gene>
<dbReference type="InterPro" id="IPR014529">
    <property type="entry name" value="UCP026631"/>
</dbReference>
<feature type="domain" description="YdbS-like PH" evidence="2">
    <location>
        <begin position="434"/>
        <end position="508"/>
    </location>
</feature>
<evidence type="ECO:0000259" key="2">
    <source>
        <dbReference type="Pfam" id="PF03703"/>
    </source>
</evidence>
<keyword evidence="1" id="KW-0812">Transmembrane</keyword>
<feature type="domain" description="YdbS-like PH" evidence="2">
    <location>
        <begin position="70"/>
        <end position="148"/>
    </location>
</feature>
<feature type="transmembrane region" description="Helical" evidence="1">
    <location>
        <begin position="49"/>
        <end position="68"/>
    </location>
</feature>
<feature type="transmembrane region" description="Helical" evidence="1">
    <location>
        <begin position="255"/>
        <end position="283"/>
    </location>
</feature>
<keyword evidence="1" id="KW-0472">Membrane</keyword>
<reference evidence="3 4" key="1">
    <citation type="submission" date="2019-12" db="EMBL/GenBank/DDBJ databases">
        <title>Shewanella insulae sp. nov., isolated from a tidal flat.</title>
        <authorList>
            <person name="Yoon J.-H."/>
        </authorList>
    </citation>
    <scope>NUCLEOTIDE SEQUENCE [LARGE SCALE GENOMIC DNA]</scope>
    <source>
        <strain evidence="3 4">JBTF-M18</strain>
    </source>
</reference>